<comment type="caution">
    <text evidence="2">The sequence shown here is derived from an EMBL/GenBank/DDBJ whole genome shotgun (WGS) entry which is preliminary data.</text>
</comment>
<dbReference type="Proteomes" id="UP001199525">
    <property type="component" value="Unassembled WGS sequence"/>
</dbReference>
<sequence length="117" mass="13299">MLKRDIQGKFALKNDDYREVRSLRLTDDTWKALGIASECLGLTRADYLEHIVRHNNNPCITREDSDFLAPIQPSITRQSESHQISNTTSAKQPVGLPPTSELEILRDRILSQLKLGK</sequence>
<dbReference type="RefSeq" id="WP_229491349.1">
    <property type="nucleotide sequence ID" value="NZ_JAIVFQ010000237.1"/>
</dbReference>
<name>A0ABS8IN81_9NOSO</name>
<evidence type="ECO:0000313" key="3">
    <source>
        <dbReference type="Proteomes" id="UP001199525"/>
    </source>
</evidence>
<reference evidence="2 3" key="1">
    <citation type="journal article" date="2021" name="Microorganisms">
        <title>Genome Evolution of Filamentous Cyanobacterium Nostoc Species: From Facultative Symbiosis to Free Living.</title>
        <authorList>
            <person name="Huo D."/>
            <person name="Li H."/>
            <person name="Cai F."/>
            <person name="Guo X."/>
            <person name="Qiao Z."/>
            <person name="Wang W."/>
            <person name="Yu G."/>
            <person name="Li R."/>
        </authorList>
    </citation>
    <scope>NUCLEOTIDE SEQUENCE [LARGE SCALE GENOMIC DNA]</scope>
    <source>
        <strain evidence="2 3">CHAB 5714</strain>
    </source>
</reference>
<feature type="non-terminal residue" evidence="2">
    <location>
        <position position="117"/>
    </location>
</feature>
<organism evidence="2 3">
    <name type="scientific">Nostoc favosum CHAB5714</name>
    <dbReference type="NCBI Taxonomy" id="2780399"/>
    <lineage>
        <taxon>Bacteria</taxon>
        <taxon>Bacillati</taxon>
        <taxon>Cyanobacteriota</taxon>
        <taxon>Cyanophyceae</taxon>
        <taxon>Nostocales</taxon>
        <taxon>Nostocaceae</taxon>
        <taxon>Nostoc</taxon>
        <taxon>Nostoc favosum</taxon>
    </lineage>
</organism>
<proteinExistence type="predicted"/>
<gene>
    <name evidence="2" type="ORF">LC586_40465</name>
</gene>
<evidence type="ECO:0000313" key="2">
    <source>
        <dbReference type="EMBL" id="MCC5605204.1"/>
    </source>
</evidence>
<accession>A0ABS8IN81</accession>
<protein>
    <submittedName>
        <fullName evidence="2">Uncharacterized protein</fullName>
    </submittedName>
</protein>
<keyword evidence="3" id="KW-1185">Reference proteome</keyword>
<dbReference type="EMBL" id="JAIVFQ010000237">
    <property type="protein sequence ID" value="MCC5605204.1"/>
    <property type="molecule type" value="Genomic_DNA"/>
</dbReference>
<feature type="compositionally biased region" description="Polar residues" evidence="1">
    <location>
        <begin position="75"/>
        <end position="91"/>
    </location>
</feature>
<evidence type="ECO:0000256" key="1">
    <source>
        <dbReference type="SAM" id="MobiDB-lite"/>
    </source>
</evidence>
<feature type="region of interest" description="Disordered" evidence="1">
    <location>
        <begin position="75"/>
        <end position="99"/>
    </location>
</feature>